<dbReference type="Proteomes" id="UP000887566">
    <property type="component" value="Unplaced"/>
</dbReference>
<name>A0A914UHY0_9BILA</name>
<keyword evidence="3 5" id="KW-1133">Transmembrane helix</keyword>
<comment type="subcellular location">
    <subcellularLocation>
        <location evidence="1">Membrane</location>
        <topology evidence="1">Multi-pass membrane protein</topology>
    </subcellularLocation>
</comment>
<dbReference type="SUPFAM" id="SSF81321">
    <property type="entry name" value="Family A G protein-coupled receptor-like"/>
    <property type="match status" value="1"/>
</dbReference>
<feature type="transmembrane region" description="Helical" evidence="5">
    <location>
        <begin position="20"/>
        <end position="44"/>
    </location>
</feature>
<reference evidence="7" key="1">
    <citation type="submission" date="2022-11" db="UniProtKB">
        <authorList>
            <consortium name="WormBaseParasite"/>
        </authorList>
    </citation>
    <scope>IDENTIFICATION</scope>
</reference>
<keyword evidence="6" id="KW-1185">Reference proteome</keyword>
<evidence type="ECO:0000313" key="7">
    <source>
        <dbReference type="WBParaSite" id="PSAMB.scaffold1030size36910.g10364.t1"/>
    </source>
</evidence>
<keyword evidence="2 5" id="KW-0812">Transmembrane</keyword>
<protein>
    <submittedName>
        <fullName evidence="7">Uncharacterized protein</fullName>
    </submittedName>
</protein>
<evidence type="ECO:0000256" key="4">
    <source>
        <dbReference type="ARBA" id="ARBA00023136"/>
    </source>
</evidence>
<dbReference type="InterPro" id="IPR019408">
    <property type="entry name" value="7TM_GPCR_serpentine_rcpt_Srab"/>
</dbReference>
<feature type="transmembrane region" description="Helical" evidence="5">
    <location>
        <begin position="188"/>
        <end position="212"/>
    </location>
</feature>
<feature type="transmembrane region" description="Helical" evidence="5">
    <location>
        <begin position="148"/>
        <end position="168"/>
    </location>
</feature>
<dbReference type="PANTHER" id="PTHR46561:SF11">
    <property type="entry name" value="SERPENTINE RECEPTOR CLASS ALPHA_BETA-14"/>
    <property type="match status" value="1"/>
</dbReference>
<sequence>MNNSTLIDLCNTANYLAHNAQLTVTLIIKVVVSAIGLFLFALLFKFQGTYMAFHSNARILFMSHHVWTVLQMIFNILCNSFSLIRYAMKHDNPCDFLLTAAVAGLTKGPIVFAAHGQIWALAAMAIERCFATYKYRDYEKRTALIGKSLILAQWLMTILWIGISLSGADFNDYKAYPTISSSKTSSKISTLLFILAGVEITALCIFLGLLWYNCRKSRQIGDASLTEKYQISENIRTTKLMIPLVLTHFCFFMPTLIGLPVYMKFIDPTVDQRYFTVYMECINCSPFYCISLPIVLFWRRKVLRQNLQKVIGVSVISFDAPRNQHHLRHFALLKDVWKGPSA</sequence>
<dbReference type="GO" id="GO:0016020">
    <property type="term" value="C:membrane"/>
    <property type="evidence" value="ECO:0007669"/>
    <property type="project" value="UniProtKB-SubCell"/>
</dbReference>
<evidence type="ECO:0000256" key="5">
    <source>
        <dbReference type="SAM" id="Phobius"/>
    </source>
</evidence>
<evidence type="ECO:0000313" key="6">
    <source>
        <dbReference type="Proteomes" id="UP000887566"/>
    </source>
</evidence>
<dbReference type="Gene3D" id="1.20.1070.10">
    <property type="entry name" value="Rhodopsin 7-helix transmembrane proteins"/>
    <property type="match status" value="1"/>
</dbReference>
<dbReference type="PANTHER" id="PTHR46561">
    <property type="entry name" value="SERPENTINE RECEPTOR, CLASS AB (CLASS A-LIKE)-RELATED"/>
    <property type="match status" value="1"/>
</dbReference>
<proteinExistence type="predicted"/>
<evidence type="ECO:0000256" key="3">
    <source>
        <dbReference type="ARBA" id="ARBA00022989"/>
    </source>
</evidence>
<feature type="transmembrane region" description="Helical" evidence="5">
    <location>
        <begin position="108"/>
        <end position="127"/>
    </location>
</feature>
<dbReference type="WBParaSite" id="PSAMB.scaffold1030size36910.g10364.t1">
    <property type="protein sequence ID" value="PSAMB.scaffold1030size36910.g10364.t1"/>
    <property type="gene ID" value="PSAMB.scaffold1030size36910.g10364"/>
</dbReference>
<dbReference type="InterPro" id="IPR053286">
    <property type="entry name" value="Nematode_rcpt-like_srab"/>
</dbReference>
<accession>A0A914UHY0</accession>
<evidence type="ECO:0000256" key="1">
    <source>
        <dbReference type="ARBA" id="ARBA00004141"/>
    </source>
</evidence>
<keyword evidence="4 5" id="KW-0472">Membrane</keyword>
<dbReference type="Pfam" id="PF10292">
    <property type="entry name" value="7TM_GPCR_Srab"/>
    <property type="match status" value="1"/>
</dbReference>
<feature type="transmembrane region" description="Helical" evidence="5">
    <location>
        <begin position="240"/>
        <end position="263"/>
    </location>
</feature>
<organism evidence="6 7">
    <name type="scientific">Plectus sambesii</name>
    <dbReference type="NCBI Taxonomy" id="2011161"/>
    <lineage>
        <taxon>Eukaryota</taxon>
        <taxon>Metazoa</taxon>
        <taxon>Ecdysozoa</taxon>
        <taxon>Nematoda</taxon>
        <taxon>Chromadorea</taxon>
        <taxon>Plectida</taxon>
        <taxon>Plectina</taxon>
        <taxon>Plectoidea</taxon>
        <taxon>Plectidae</taxon>
        <taxon>Plectus</taxon>
    </lineage>
</organism>
<evidence type="ECO:0000256" key="2">
    <source>
        <dbReference type="ARBA" id="ARBA00022692"/>
    </source>
</evidence>
<feature type="transmembrane region" description="Helical" evidence="5">
    <location>
        <begin position="275"/>
        <end position="298"/>
    </location>
</feature>
<dbReference type="AlphaFoldDB" id="A0A914UHY0"/>
<feature type="transmembrane region" description="Helical" evidence="5">
    <location>
        <begin position="65"/>
        <end position="88"/>
    </location>
</feature>